<keyword evidence="2" id="KW-1185">Reference proteome</keyword>
<evidence type="ECO:0000313" key="2">
    <source>
        <dbReference type="Proteomes" id="UP001432027"/>
    </source>
</evidence>
<organism evidence="1 2">
    <name type="scientific">Pristionchus entomophagus</name>
    <dbReference type="NCBI Taxonomy" id="358040"/>
    <lineage>
        <taxon>Eukaryota</taxon>
        <taxon>Metazoa</taxon>
        <taxon>Ecdysozoa</taxon>
        <taxon>Nematoda</taxon>
        <taxon>Chromadorea</taxon>
        <taxon>Rhabditida</taxon>
        <taxon>Rhabditina</taxon>
        <taxon>Diplogasteromorpha</taxon>
        <taxon>Diplogasteroidea</taxon>
        <taxon>Neodiplogasteridae</taxon>
        <taxon>Pristionchus</taxon>
    </lineage>
</organism>
<accession>A0AAV5TCX2</accession>
<evidence type="ECO:0000313" key="1">
    <source>
        <dbReference type="EMBL" id="GMS93010.1"/>
    </source>
</evidence>
<gene>
    <name evidence="1" type="ORF">PENTCL1PPCAC_15185</name>
</gene>
<comment type="caution">
    <text evidence="1">The sequence shown here is derived from an EMBL/GenBank/DDBJ whole genome shotgun (WGS) entry which is preliminary data.</text>
</comment>
<feature type="non-terminal residue" evidence="1">
    <location>
        <position position="165"/>
    </location>
</feature>
<dbReference type="Proteomes" id="UP001432027">
    <property type="component" value="Unassembled WGS sequence"/>
</dbReference>
<protein>
    <submittedName>
        <fullName evidence="1">Uncharacterized protein</fullName>
    </submittedName>
</protein>
<name>A0AAV5TCX2_9BILA</name>
<dbReference type="AlphaFoldDB" id="A0AAV5TCX2"/>
<feature type="non-terminal residue" evidence="1">
    <location>
        <position position="1"/>
    </location>
</feature>
<sequence length="165" mass="17905">QRKRSLFEFFVARGISYHLLRTISERKIGITRCRVEQNGLLPAEPVSPGTVRTLARQRETVAAHRLDLHGDVESVRACINLVLGQRAVGIREGAGDGLTGAVDTEHRGVLGIVDGDGSLAGSQKSRHFLVAHIETVLAVVDECDVEAEAGGSQREEEHQAAHLEK</sequence>
<dbReference type="EMBL" id="BTSX01000004">
    <property type="protein sequence ID" value="GMS93010.1"/>
    <property type="molecule type" value="Genomic_DNA"/>
</dbReference>
<proteinExistence type="predicted"/>
<reference evidence="1" key="1">
    <citation type="submission" date="2023-10" db="EMBL/GenBank/DDBJ databases">
        <title>Genome assembly of Pristionchus species.</title>
        <authorList>
            <person name="Yoshida K."/>
            <person name="Sommer R.J."/>
        </authorList>
    </citation>
    <scope>NUCLEOTIDE SEQUENCE</scope>
    <source>
        <strain evidence="1">RS0144</strain>
    </source>
</reference>